<evidence type="ECO:0000256" key="1">
    <source>
        <dbReference type="SAM" id="Phobius"/>
    </source>
</evidence>
<keyword evidence="1" id="KW-0812">Transmembrane</keyword>
<evidence type="ECO:0000313" key="3">
    <source>
        <dbReference type="EMBL" id="CAK9198259.1"/>
    </source>
</evidence>
<feature type="transmembrane region" description="Helical" evidence="1">
    <location>
        <begin position="163"/>
        <end position="186"/>
    </location>
</feature>
<organism evidence="3 4">
    <name type="scientific">Sphagnum troendelagicum</name>
    <dbReference type="NCBI Taxonomy" id="128251"/>
    <lineage>
        <taxon>Eukaryota</taxon>
        <taxon>Viridiplantae</taxon>
        <taxon>Streptophyta</taxon>
        <taxon>Embryophyta</taxon>
        <taxon>Bryophyta</taxon>
        <taxon>Sphagnophytina</taxon>
        <taxon>Sphagnopsida</taxon>
        <taxon>Sphagnales</taxon>
        <taxon>Sphagnaceae</taxon>
        <taxon>Sphagnum</taxon>
    </lineage>
</organism>
<keyword evidence="1" id="KW-0472">Membrane</keyword>
<accession>A0ABP0TKC9</accession>
<reference evidence="3" key="1">
    <citation type="submission" date="2024-02" db="EMBL/GenBank/DDBJ databases">
        <authorList>
            <consortium name="ELIXIR-Norway"/>
            <consortium name="Elixir Norway"/>
        </authorList>
    </citation>
    <scope>NUCLEOTIDE SEQUENCE</scope>
</reference>
<keyword evidence="4" id="KW-1185">Reference proteome</keyword>
<dbReference type="PANTHER" id="PTHR36768:SF1">
    <property type="entry name" value="ATP-DEPENDENT HELICASE_DEOXYRIBONUCLEASE SUBUNIT B"/>
    <property type="match status" value="1"/>
</dbReference>
<dbReference type="Proteomes" id="UP001497512">
    <property type="component" value="Chromosome 12"/>
</dbReference>
<feature type="chain" id="PRO_5046498689" evidence="2">
    <location>
        <begin position="19"/>
        <end position="214"/>
    </location>
</feature>
<name>A0ABP0TKC9_9BRYO</name>
<sequence>MLPVILLSLLLLPVLGSAYQIGDSVPLARMGQFHGQRTSWLHQLGRHSPHFGVDTEVVMPIPKPSGFSDDDAYKISFQLGAEKYQTPWLSVIGRQNKEVPIIDVTLRYSSGGDFKGVRAEVKDMPKQYLNEHEDIQRKFLDRNDWPKYVLVRYTWVEKSEIDVAGGLFVLFGSGFILFLVTALHILQSSKEKLARFMQENTASPATLGEIAKAD</sequence>
<feature type="signal peptide" evidence="2">
    <location>
        <begin position="1"/>
        <end position="18"/>
    </location>
</feature>
<keyword evidence="2" id="KW-0732">Signal</keyword>
<protein>
    <submittedName>
        <fullName evidence="3">Uncharacterized protein</fullName>
    </submittedName>
</protein>
<dbReference type="EMBL" id="OZ019904">
    <property type="protein sequence ID" value="CAK9198259.1"/>
    <property type="molecule type" value="Genomic_DNA"/>
</dbReference>
<keyword evidence="1" id="KW-1133">Transmembrane helix</keyword>
<evidence type="ECO:0000313" key="4">
    <source>
        <dbReference type="Proteomes" id="UP001497512"/>
    </source>
</evidence>
<gene>
    <name evidence="3" type="ORF">CSSPTR1EN2_LOCUS4347</name>
</gene>
<evidence type="ECO:0000256" key="2">
    <source>
        <dbReference type="SAM" id="SignalP"/>
    </source>
</evidence>
<proteinExistence type="predicted"/>
<dbReference type="PANTHER" id="PTHR36768">
    <property type="entry name" value="ATP-DEPENDENT HELICASE/DEOXYRIBONUCLEASE SUBUNIT B"/>
    <property type="match status" value="1"/>
</dbReference>